<proteinExistence type="inferred from homology"/>
<keyword evidence="7" id="KW-1185">Reference proteome</keyword>
<dbReference type="CDD" id="cd08422">
    <property type="entry name" value="PBP2_CrgA_like"/>
    <property type="match status" value="1"/>
</dbReference>
<evidence type="ECO:0000313" key="7">
    <source>
        <dbReference type="Proteomes" id="UP000813068"/>
    </source>
</evidence>
<gene>
    <name evidence="6" type="ORF">KRX52_20150</name>
</gene>
<accession>A0ABS6N2Q0</accession>
<dbReference type="PANTHER" id="PTHR30537:SF5">
    <property type="entry name" value="HTH-TYPE TRANSCRIPTIONAL ACTIVATOR TTDR-RELATED"/>
    <property type="match status" value="1"/>
</dbReference>
<dbReference type="PROSITE" id="PS50931">
    <property type="entry name" value="HTH_LYSR"/>
    <property type="match status" value="1"/>
</dbReference>
<reference evidence="6 7" key="1">
    <citation type="submission" date="2021-06" db="EMBL/GenBank/DDBJ databases">
        <title>Differences between aerobic and microaerobic xylene degrading microbial communities.</title>
        <authorList>
            <person name="Banerjee S."/>
            <person name="Tancsics A."/>
        </authorList>
    </citation>
    <scope>NUCLEOTIDE SEQUENCE [LARGE SCALE GENOMIC DNA]</scope>
    <source>
        <strain evidence="6 7">MAP12</strain>
    </source>
</reference>
<evidence type="ECO:0000256" key="2">
    <source>
        <dbReference type="ARBA" id="ARBA00023015"/>
    </source>
</evidence>
<comment type="caution">
    <text evidence="6">The sequence shown here is derived from an EMBL/GenBank/DDBJ whole genome shotgun (WGS) entry which is preliminary data.</text>
</comment>
<sequence>MNRLDAMNLFVRVAELGSFSAAACQLGVARSVVTRQIAALEEHLGIKLMVRSTRSLSLTSAGSAYLEKCRVILELVEEAEAGVMEERLTPSGQLRISLPLSFGLRRLVPLLLEFSQTYPEISLAMDFSDRQQNLIEEGIDLSIRITGQLDPGEIVRKLGSGRLLIVAAPGYLAQHGRPQHPSELTGHACLGYSPQANNRPWTFQVDGHMESFYLSFRLQANNGDALAEAAAQGFGITVLPDFIAADYLAAGKLETVLEDFEPPALGIYAVLPSNRYMPHRVRVLIEFLSSRLAAAQSALQ</sequence>
<keyword evidence="4" id="KW-0804">Transcription</keyword>
<name>A0ABS6N2Q0_9GAMM</name>
<dbReference type="InterPro" id="IPR005119">
    <property type="entry name" value="LysR_subst-bd"/>
</dbReference>
<dbReference type="RefSeq" id="WP_217683516.1">
    <property type="nucleotide sequence ID" value="NZ_JAHRGL010000080.1"/>
</dbReference>
<organism evidence="6 7">
    <name type="scientific">Geopseudomonas aromaticivorans</name>
    <dbReference type="NCBI Taxonomy" id="2849492"/>
    <lineage>
        <taxon>Bacteria</taxon>
        <taxon>Pseudomonadati</taxon>
        <taxon>Pseudomonadota</taxon>
        <taxon>Gammaproteobacteria</taxon>
        <taxon>Pseudomonadales</taxon>
        <taxon>Pseudomonadaceae</taxon>
        <taxon>Geopseudomonas</taxon>
    </lineage>
</organism>
<comment type="similarity">
    <text evidence="1">Belongs to the LysR transcriptional regulatory family.</text>
</comment>
<keyword evidence="2" id="KW-0805">Transcription regulation</keyword>
<evidence type="ECO:0000313" key="6">
    <source>
        <dbReference type="EMBL" id="MBV2135090.1"/>
    </source>
</evidence>
<protein>
    <submittedName>
        <fullName evidence="6">LysR family transcriptional regulator</fullName>
    </submittedName>
</protein>
<evidence type="ECO:0000256" key="1">
    <source>
        <dbReference type="ARBA" id="ARBA00009437"/>
    </source>
</evidence>
<evidence type="ECO:0000256" key="4">
    <source>
        <dbReference type="ARBA" id="ARBA00023163"/>
    </source>
</evidence>
<evidence type="ECO:0000259" key="5">
    <source>
        <dbReference type="PROSITE" id="PS50931"/>
    </source>
</evidence>
<feature type="domain" description="HTH lysR-type" evidence="5">
    <location>
        <begin position="1"/>
        <end position="59"/>
    </location>
</feature>
<dbReference type="PANTHER" id="PTHR30537">
    <property type="entry name" value="HTH-TYPE TRANSCRIPTIONAL REGULATOR"/>
    <property type="match status" value="1"/>
</dbReference>
<evidence type="ECO:0000256" key="3">
    <source>
        <dbReference type="ARBA" id="ARBA00023125"/>
    </source>
</evidence>
<dbReference type="EMBL" id="JAHRGL010000080">
    <property type="protein sequence ID" value="MBV2135090.1"/>
    <property type="molecule type" value="Genomic_DNA"/>
</dbReference>
<dbReference type="Proteomes" id="UP000813068">
    <property type="component" value="Unassembled WGS sequence"/>
</dbReference>
<dbReference type="Pfam" id="PF03466">
    <property type="entry name" value="LysR_substrate"/>
    <property type="match status" value="1"/>
</dbReference>
<keyword evidence="3" id="KW-0238">DNA-binding</keyword>
<dbReference type="InterPro" id="IPR058163">
    <property type="entry name" value="LysR-type_TF_proteobact-type"/>
</dbReference>
<dbReference type="InterPro" id="IPR000847">
    <property type="entry name" value="LysR_HTH_N"/>
</dbReference>
<dbReference type="Pfam" id="PF00126">
    <property type="entry name" value="HTH_1"/>
    <property type="match status" value="1"/>
</dbReference>